<dbReference type="RefSeq" id="XP_019616330.1">
    <property type="nucleotide sequence ID" value="XM_019760771.1"/>
</dbReference>
<feature type="domain" description="GPR180/TMEM145 transmembrane" evidence="8">
    <location>
        <begin position="168"/>
        <end position="393"/>
    </location>
</feature>
<keyword evidence="2 6" id="KW-0812">Transmembrane</keyword>
<accession>A0A6P4XIG1</accession>
<evidence type="ECO:0000256" key="5">
    <source>
        <dbReference type="ARBA" id="ARBA00023180"/>
    </source>
</evidence>
<feature type="signal peptide" evidence="7">
    <location>
        <begin position="1"/>
        <end position="19"/>
    </location>
</feature>
<feature type="transmembrane region" description="Helical" evidence="6">
    <location>
        <begin position="271"/>
        <end position="292"/>
    </location>
</feature>
<reference evidence="11" key="1">
    <citation type="submission" date="2025-08" db="UniProtKB">
        <authorList>
            <consortium name="RefSeq"/>
        </authorList>
    </citation>
    <scope>IDENTIFICATION</scope>
    <source>
        <tissue evidence="11">Gonad</tissue>
    </source>
</reference>
<dbReference type="GO" id="GO:0007186">
    <property type="term" value="P:G protein-coupled receptor signaling pathway"/>
    <property type="evidence" value="ECO:0007669"/>
    <property type="project" value="InterPro"/>
</dbReference>
<evidence type="ECO:0000256" key="2">
    <source>
        <dbReference type="ARBA" id="ARBA00022692"/>
    </source>
</evidence>
<evidence type="ECO:0000256" key="6">
    <source>
        <dbReference type="SAM" id="Phobius"/>
    </source>
</evidence>
<comment type="subcellular location">
    <subcellularLocation>
        <location evidence="1">Membrane</location>
        <topology evidence="1">Multi-pass membrane protein</topology>
    </subcellularLocation>
</comment>
<dbReference type="PANTHER" id="PTHR23252:SF29">
    <property type="entry name" value="INTEGRAL MEMBRANE PROTEIN GPR180"/>
    <property type="match status" value="1"/>
</dbReference>
<dbReference type="KEGG" id="bbel:109463887"/>
<dbReference type="OrthoDB" id="45670at2759"/>
<name>A0A6P4XIG1_BRABE</name>
<protein>
    <submittedName>
        <fullName evidence="11">Integral membrane protein GPR180-like</fullName>
    </submittedName>
</protein>
<feature type="transmembrane region" description="Helical" evidence="6">
    <location>
        <begin position="377"/>
        <end position="397"/>
    </location>
</feature>
<evidence type="ECO:0000256" key="1">
    <source>
        <dbReference type="ARBA" id="ARBA00004141"/>
    </source>
</evidence>
<feature type="transmembrane region" description="Helical" evidence="6">
    <location>
        <begin position="312"/>
        <end position="331"/>
    </location>
</feature>
<keyword evidence="10" id="KW-1185">Reference proteome</keyword>
<evidence type="ECO:0000313" key="10">
    <source>
        <dbReference type="Proteomes" id="UP000515135"/>
    </source>
</evidence>
<dbReference type="InterPro" id="IPR053880">
    <property type="entry name" value="GPR180-like_N"/>
</dbReference>
<keyword evidence="4 6" id="KW-0472">Membrane</keyword>
<dbReference type="GeneID" id="109463887"/>
<evidence type="ECO:0000259" key="8">
    <source>
        <dbReference type="Pfam" id="PF10192"/>
    </source>
</evidence>
<feature type="transmembrane region" description="Helical" evidence="6">
    <location>
        <begin position="352"/>
        <end position="371"/>
    </location>
</feature>
<dbReference type="Pfam" id="PF21870">
    <property type="entry name" value="GP180_GOLD"/>
    <property type="match status" value="1"/>
</dbReference>
<feature type="transmembrane region" description="Helical" evidence="6">
    <location>
        <begin position="161"/>
        <end position="180"/>
    </location>
</feature>
<dbReference type="PANTHER" id="PTHR23252">
    <property type="entry name" value="INTIMAL THICKNESS RECEPTOR-RELATED"/>
    <property type="match status" value="1"/>
</dbReference>
<dbReference type="InterPro" id="IPR019336">
    <property type="entry name" value="GPR180/TMEM145_TM"/>
</dbReference>
<dbReference type="Proteomes" id="UP000515135">
    <property type="component" value="Unplaced"/>
</dbReference>
<dbReference type="GO" id="GO:0019236">
    <property type="term" value="P:response to pheromone"/>
    <property type="evidence" value="ECO:0007669"/>
    <property type="project" value="InterPro"/>
</dbReference>
<dbReference type="GO" id="GO:0016020">
    <property type="term" value="C:membrane"/>
    <property type="evidence" value="ECO:0007669"/>
    <property type="project" value="UniProtKB-SubCell"/>
</dbReference>
<evidence type="ECO:0000259" key="9">
    <source>
        <dbReference type="Pfam" id="PF21870"/>
    </source>
</evidence>
<evidence type="ECO:0000256" key="4">
    <source>
        <dbReference type="ARBA" id="ARBA00023136"/>
    </source>
</evidence>
<dbReference type="InterPro" id="IPR047831">
    <property type="entry name" value="GPR180/TMEM145"/>
</dbReference>
<dbReference type="AlphaFoldDB" id="A0A6P4XIG1"/>
<dbReference type="Pfam" id="PF10192">
    <property type="entry name" value="GPR180-TMEM145_TM"/>
    <property type="match status" value="1"/>
</dbReference>
<gene>
    <name evidence="11" type="primary">LOC109463887</name>
</gene>
<evidence type="ECO:0000256" key="7">
    <source>
        <dbReference type="SAM" id="SignalP"/>
    </source>
</evidence>
<keyword evidence="7" id="KW-0732">Signal</keyword>
<feature type="transmembrane region" description="Helical" evidence="6">
    <location>
        <begin position="236"/>
        <end position="259"/>
    </location>
</feature>
<evidence type="ECO:0000313" key="11">
    <source>
        <dbReference type="RefSeq" id="XP_019616330.1"/>
    </source>
</evidence>
<proteinExistence type="predicted"/>
<evidence type="ECO:0000256" key="3">
    <source>
        <dbReference type="ARBA" id="ARBA00022989"/>
    </source>
</evidence>
<sequence length="428" mass="48477">MFWLLLALRILAGVSECQGKTVRGIFSSERAKEEKGQHLTSFWFYGEPTLIQYKLNATVTSDGRLYLYREDDWRDAADKLTCFDKISAARLSFELVSAEANFTFSSVSPDLWHVVYAELSTCQTGSFVGQPNTIQYQLRLFNPDREGNPFDHFSTGEGGLLLFYQFVVLVYFILTCIYGPQLWQTISKEGPMYLVLKLLTLATSLQFSASLFNMLHYQRYSKDGEGSPFFLNLSEMLEVLSALVMLYMLLNVAMGWTLAGSKATKLSNLKNNPIVTIVVLGLGAVQAVLALWEQFQSSEHQTYHAHRSAVGLSLVVLRLVLALVFGGAIYQTMSKERSSLRRDFYLSFFKSCLLWFLSYPVIVVIAYLFPGHLRNKIVTSGVVICESLAVVLLYKLFLSRSLYWEVSALSALSLPLRMDRSFNKKNYS</sequence>
<feature type="transmembrane region" description="Helical" evidence="6">
    <location>
        <begin position="192"/>
        <end position="216"/>
    </location>
</feature>
<organism evidence="10 11">
    <name type="scientific">Branchiostoma belcheri</name>
    <name type="common">Amphioxus</name>
    <dbReference type="NCBI Taxonomy" id="7741"/>
    <lineage>
        <taxon>Eukaryota</taxon>
        <taxon>Metazoa</taxon>
        <taxon>Chordata</taxon>
        <taxon>Cephalochordata</taxon>
        <taxon>Leptocardii</taxon>
        <taxon>Amphioxiformes</taxon>
        <taxon>Branchiostomatidae</taxon>
        <taxon>Branchiostoma</taxon>
    </lineage>
</organism>
<feature type="chain" id="PRO_5028200164" evidence="7">
    <location>
        <begin position="20"/>
        <end position="428"/>
    </location>
</feature>
<feature type="domain" description="GPR180-like N-terminal" evidence="9">
    <location>
        <begin position="21"/>
        <end position="123"/>
    </location>
</feature>
<keyword evidence="3 6" id="KW-1133">Transmembrane helix</keyword>
<keyword evidence="5" id="KW-0325">Glycoprotein</keyword>